<dbReference type="InterPro" id="IPR032549">
    <property type="entry name" value="DUF4939"/>
</dbReference>
<protein>
    <recommendedName>
        <fullName evidence="1">DUF4939 domain-containing protein</fullName>
    </recommendedName>
</protein>
<accession>A0A9J7ZJC5</accession>
<proteinExistence type="predicted"/>
<sequence>MWRPSSFKGLLYMETQLLKFTTECSKVTFLISLLSGRALSWARAKWNTNTVIINSYEAFTNHFKDVFGSTTGELSISDQLLRLRQGASSTNDYTVQFRTLVAASGSNEAALLSTYRHVLDPCIRAQMTIYDDSVGLEIFMLKANRISQHLATCIVSETTHQSVSPASCPPVQELLQVDSTRLSHEERTRQLAAGLCLCCAATDHHNGPTPSNPNVLCLSPGQLGLLGQLHFGRPPKLSSAASPLSCPGAPSQNHPRKAARTWACEI</sequence>
<keyword evidence="3" id="KW-1185">Reference proteome</keyword>
<evidence type="ECO:0000259" key="1">
    <source>
        <dbReference type="Pfam" id="PF16297"/>
    </source>
</evidence>
<name>A0A9J7ZJC5_CYPCA</name>
<reference evidence="2" key="2">
    <citation type="submission" date="2025-09" db="UniProtKB">
        <authorList>
            <consortium name="Ensembl"/>
        </authorList>
    </citation>
    <scope>IDENTIFICATION</scope>
</reference>
<dbReference type="GeneTree" id="ENSGT01000000219864"/>
<evidence type="ECO:0000313" key="3">
    <source>
        <dbReference type="Proteomes" id="UP001108240"/>
    </source>
</evidence>
<dbReference type="Pfam" id="PF16297">
    <property type="entry name" value="DUF4939"/>
    <property type="match status" value="1"/>
</dbReference>
<evidence type="ECO:0000313" key="2">
    <source>
        <dbReference type="Ensembl" id="ENSCCRP00000133254.1"/>
    </source>
</evidence>
<dbReference type="Ensembl" id="ENSCCRT00000186378.1">
    <property type="protein sequence ID" value="ENSCCRP00000133254.1"/>
    <property type="gene ID" value="ENSCCRG00000059068.1"/>
</dbReference>
<dbReference type="AlphaFoldDB" id="A0A9J7ZJC5"/>
<dbReference type="Proteomes" id="UP001108240">
    <property type="component" value="Unplaced"/>
</dbReference>
<organism evidence="2 3">
    <name type="scientific">Cyprinus carpio carpio</name>
    <dbReference type="NCBI Taxonomy" id="630221"/>
    <lineage>
        <taxon>Eukaryota</taxon>
        <taxon>Metazoa</taxon>
        <taxon>Chordata</taxon>
        <taxon>Craniata</taxon>
        <taxon>Vertebrata</taxon>
        <taxon>Euteleostomi</taxon>
        <taxon>Actinopterygii</taxon>
        <taxon>Neopterygii</taxon>
        <taxon>Teleostei</taxon>
        <taxon>Ostariophysi</taxon>
        <taxon>Cypriniformes</taxon>
        <taxon>Cyprinidae</taxon>
        <taxon>Cyprininae</taxon>
        <taxon>Cyprinus</taxon>
    </lineage>
</organism>
<reference evidence="2" key="1">
    <citation type="submission" date="2025-08" db="UniProtKB">
        <authorList>
            <consortium name="Ensembl"/>
        </authorList>
    </citation>
    <scope>IDENTIFICATION</scope>
</reference>
<feature type="domain" description="DUF4939" evidence="1">
    <location>
        <begin position="12"/>
        <end position="71"/>
    </location>
</feature>